<feature type="transmembrane region" description="Helical" evidence="8">
    <location>
        <begin position="375"/>
        <end position="398"/>
    </location>
</feature>
<dbReference type="STRING" id="1802505.A3D01_03070"/>
<feature type="transmembrane region" description="Helical" evidence="8">
    <location>
        <begin position="225"/>
        <end position="246"/>
    </location>
</feature>
<evidence type="ECO:0000256" key="5">
    <source>
        <dbReference type="ARBA" id="ARBA00022989"/>
    </source>
</evidence>
<keyword evidence="4 8" id="KW-0812">Transmembrane</keyword>
<feature type="transmembrane region" description="Helical" evidence="8">
    <location>
        <begin position="152"/>
        <end position="185"/>
    </location>
</feature>
<accession>A0A1F7Z4Y3</accession>
<protein>
    <recommendedName>
        <fullName evidence="11">DUF2029 domain-containing protein</fullName>
    </recommendedName>
</protein>
<keyword evidence="5 8" id="KW-1133">Transmembrane helix</keyword>
<keyword evidence="3" id="KW-0808">Transferase</keyword>
<dbReference type="Pfam" id="PF09594">
    <property type="entry name" value="GT87"/>
    <property type="match status" value="1"/>
</dbReference>
<comment type="subcellular location">
    <subcellularLocation>
        <location evidence="1">Cell membrane</location>
        <topology evidence="1">Multi-pass membrane protein</topology>
    </subcellularLocation>
</comment>
<dbReference type="GO" id="GO:0005886">
    <property type="term" value="C:plasma membrane"/>
    <property type="evidence" value="ECO:0007669"/>
    <property type="project" value="UniProtKB-SubCell"/>
</dbReference>
<keyword evidence="2" id="KW-1003">Cell membrane</keyword>
<evidence type="ECO:0000256" key="6">
    <source>
        <dbReference type="ARBA" id="ARBA00023136"/>
    </source>
</evidence>
<evidence type="ECO:0008006" key="11">
    <source>
        <dbReference type="Google" id="ProtNLM"/>
    </source>
</evidence>
<comment type="similarity">
    <text evidence="7">Belongs to the glycosyltransferase 87 family.</text>
</comment>
<feature type="transmembrane region" description="Helical" evidence="8">
    <location>
        <begin position="122"/>
        <end position="140"/>
    </location>
</feature>
<evidence type="ECO:0000256" key="8">
    <source>
        <dbReference type="SAM" id="Phobius"/>
    </source>
</evidence>
<sequence length="413" mass="47386">MTKNFRSKKFFSIHNLATPTIFIFGIVMVLLIFSYVLFLMRGKFAFGTDFIHFYTAAQIVKEGKGSSLYKVDVQRSFQLKLIKKYLGEELTFSESKPVAMFMNPPFVVLFYLPFSLMEYDVGYISFLALNIFFLWMLIFLSSRYFKKINRLFLYISPPLFLPVIGTLFMGQPTLILAIVTLFIFLSLTRKKTFQAGIFTALFLIKPQFMIITPFLYILVQDKRRFVLGFLSMLAILVGISILISGITPTLSDYIHIIAAGQDYWKYDPQAVKMVSLNGLLAFIFRGWLYGYKSIGLNVVCYFVAILVFIRNPRNAKFGHRFLIAVFFTLLFSGHTLLHDLVILLPPLFALLDSKVMITRKIFLTLSLFFATSLSFWWGLVPTIIVMLVFSFSLVLGLVDKQVINANKSLEPSP</sequence>
<reference evidence="9 10" key="1">
    <citation type="journal article" date="2016" name="Nat. Commun.">
        <title>Thousands of microbial genomes shed light on interconnected biogeochemical processes in an aquifer system.</title>
        <authorList>
            <person name="Anantharaman K."/>
            <person name="Brown C.T."/>
            <person name="Hug L.A."/>
            <person name="Sharon I."/>
            <person name="Castelle C.J."/>
            <person name="Probst A.J."/>
            <person name="Thomas B.C."/>
            <person name="Singh A."/>
            <person name="Wilkins M.J."/>
            <person name="Karaoz U."/>
            <person name="Brodie E.L."/>
            <person name="Williams K.H."/>
            <person name="Hubbard S.S."/>
            <person name="Banfield J.F."/>
        </authorList>
    </citation>
    <scope>NUCLEOTIDE SEQUENCE [LARGE SCALE GENOMIC DNA]</scope>
</reference>
<feature type="transmembrane region" description="Helical" evidence="8">
    <location>
        <begin position="197"/>
        <end position="218"/>
    </location>
</feature>
<name>A0A1F7Z4Y3_9BACT</name>
<evidence type="ECO:0000313" key="10">
    <source>
        <dbReference type="Proteomes" id="UP000177169"/>
    </source>
</evidence>
<feature type="transmembrane region" description="Helical" evidence="8">
    <location>
        <begin position="20"/>
        <end position="40"/>
    </location>
</feature>
<dbReference type="InterPro" id="IPR018584">
    <property type="entry name" value="GT87"/>
</dbReference>
<evidence type="ECO:0000256" key="2">
    <source>
        <dbReference type="ARBA" id="ARBA00022475"/>
    </source>
</evidence>
<organism evidence="9 10">
    <name type="scientific">Candidatus Woesebacteria bacterium RIFCSPHIGHO2_02_FULL_39_13</name>
    <dbReference type="NCBI Taxonomy" id="1802505"/>
    <lineage>
        <taxon>Bacteria</taxon>
        <taxon>Candidatus Woeseibacteriota</taxon>
    </lineage>
</organism>
<dbReference type="GO" id="GO:0016758">
    <property type="term" value="F:hexosyltransferase activity"/>
    <property type="evidence" value="ECO:0007669"/>
    <property type="project" value="InterPro"/>
</dbReference>
<proteinExistence type="inferred from homology"/>
<evidence type="ECO:0000313" key="9">
    <source>
        <dbReference type="EMBL" id="OGM34500.1"/>
    </source>
</evidence>
<feature type="transmembrane region" description="Helical" evidence="8">
    <location>
        <begin position="321"/>
        <end position="344"/>
    </location>
</feature>
<evidence type="ECO:0000256" key="3">
    <source>
        <dbReference type="ARBA" id="ARBA00022679"/>
    </source>
</evidence>
<evidence type="ECO:0000256" key="1">
    <source>
        <dbReference type="ARBA" id="ARBA00004651"/>
    </source>
</evidence>
<dbReference type="EMBL" id="MGGR01000005">
    <property type="protein sequence ID" value="OGM34500.1"/>
    <property type="molecule type" value="Genomic_DNA"/>
</dbReference>
<evidence type="ECO:0000256" key="4">
    <source>
        <dbReference type="ARBA" id="ARBA00022692"/>
    </source>
</evidence>
<gene>
    <name evidence="9" type="ORF">A3D01_03070</name>
</gene>
<feature type="transmembrane region" description="Helical" evidence="8">
    <location>
        <begin position="289"/>
        <end position="309"/>
    </location>
</feature>
<dbReference type="AlphaFoldDB" id="A0A1F7Z4Y3"/>
<evidence type="ECO:0000256" key="7">
    <source>
        <dbReference type="ARBA" id="ARBA00024033"/>
    </source>
</evidence>
<comment type="caution">
    <text evidence="9">The sequence shown here is derived from an EMBL/GenBank/DDBJ whole genome shotgun (WGS) entry which is preliminary data.</text>
</comment>
<dbReference type="Proteomes" id="UP000177169">
    <property type="component" value="Unassembled WGS sequence"/>
</dbReference>
<keyword evidence="6 8" id="KW-0472">Membrane</keyword>